<dbReference type="Gene3D" id="3.40.50.1820">
    <property type="entry name" value="alpha/beta hydrolase"/>
    <property type="match status" value="1"/>
</dbReference>
<name>A0A4W5K0J2_9TELE</name>
<keyword evidence="2" id="KW-1185">Reference proteome</keyword>
<evidence type="ECO:0000313" key="1">
    <source>
        <dbReference type="Ensembl" id="ENSHHUP00000005639.1"/>
    </source>
</evidence>
<reference evidence="1" key="2">
    <citation type="submission" date="2025-08" db="UniProtKB">
        <authorList>
            <consortium name="Ensembl"/>
        </authorList>
    </citation>
    <scope>IDENTIFICATION</scope>
</reference>
<sequence>MMTYMANFIKSGNPNQAHSVSRVTFSEAALPPWHAFQPHPEGDSYMEVEPGLSNHRGLRRAQCSFWADYVPALTASTGKLSSAVLEGVSAGLGAGAPTPETKLFVDFLTTVTQSKPKSEKDAYN</sequence>
<organism evidence="1 2">
    <name type="scientific">Hucho hucho</name>
    <name type="common">huchen</name>
    <dbReference type="NCBI Taxonomy" id="62062"/>
    <lineage>
        <taxon>Eukaryota</taxon>
        <taxon>Metazoa</taxon>
        <taxon>Chordata</taxon>
        <taxon>Craniata</taxon>
        <taxon>Vertebrata</taxon>
        <taxon>Euteleostomi</taxon>
        <taxon>Actinopterygii</taxon>
        <taxon>Neopterygii</taxon>
        <taxon>Teleostei</taxon>
        <taxon>Protacanthopterygii</taxon>
        <taxon>Salmoniformes</taxon>
        <taxon>Salmonidae</taxon>
        <taxon>Salmoninae</taxon>
        <taxon>Hucho</taxon>
    </lineage>
</organism>
<reference evidence="1" key="3">
    <citation type="submission" date="2025-09" db="UniProtKB">
        <authorList>
            <consortium name="Ensembl"/>
        </authorList>
    </citation>
    <scope>IDENTIFICATION</scope>
</reference>
<dbReference type="Proteomes" id="UP000314982">
    <property type="component" value="Unassembled WGS sequence"/>
</dbReference>
<accession>A0A4W5K0J2</accession>
<reference evidence="2" key="1">
    <citation type="submission" date="2018-06" db="EMBL/GenBank/DDBJ databases">
        <title>Genome assembly of Danube salmon.</title>
        <authorList>
            <person name="Macqueen D.J."/>
            <person name="Gundappa M.K."/>
        </authorList>
    </citation>
    <scope>NUCLEOTIDE SEQUENCE [LARGE SCALE GENOMIC DNA]</scope>
</reference>
<evidence type="ECO:0000313" key="2">
    <source>
        <dbReference type="Proteomes" id="UP000314982"/>
    </source>
</evidence>
<protein>
    <submittedName>
        <fullName evidence="1">Uncharacterized protein</fullName>
    </submittedName>
</protein>
<dbReference type="InterPro" id="IPR029058">
    <property type="entry name" value="AB_hydrolase_fold"/>
</dbReference>
<proteinExistence type="predicted"/>
<dbReference type="Ensembl" id="ENSHHUT00000005818.1">
    <property type="protein sequence ID" value="ENSHHUP00000005639.1"/>
    <property type="gene ID" value="ENSHHUG00000003494.1"/>
</dbReference>
<dbReference type="SUPFAM" id="SSF53474">
    <property type="entry name" value="alpha/beta-Hydrolases"/>
    <property type="match status" value="1"/>
</dbReference>
<dbReference type="AlphaFoldDB" id="A0A4W5K0J2"/>